<evidence type="ECO:0000259" key="3">
    <source>
        <dbReference type="Pfam" id="PF08541"/>
    </source>
</evidence>
<dbReference type="InterPro" id="IPR016039">
    <property type="entry name" value="Thiolase-like"/>
</dbReference>
<feature type="domain" description="Beta-ketoacyl-[acyl-carrier-protein] synthase III C-terminal" evidence="3">
    <location>
        <begin position="245"/>
        <end position="334"/>
    </location>
</feature>
<keyword evidence="1" id="KW-0808">Transferase</keyword>
<keyword evidence="6" id="KW-1185">Reference proteome</keyword>
<proteinExistence type="predicted"/>
<dbReference type="InterPro" id="IPR013751">
    <property type="entry name" value="ACP_syn_III_N"/>
</dbReference>
<gene>
    <name evidence="5" type="ORF">D3Z33_06060</name>
</gene>
<dbReference type="RefSeq" id="WP_160196907.1">
    <property type="nucleotide sequence ID" value="NZ_QXXA01000006.1"/>
</dbReference>
<dbReference type="OrthoDB" id="1704808at2"/>
<dbReference type="GO" id="GO:0004315">
    <property type="term" value="F:3-oxoacyl-[acyl-carrier-protein] synthase activity"/>
    <property type="evidence" value="ECO:0007669"/>
    <property type="project" value="InterPro"/>
</dbReference>
<dbReference type="GO" id="GO:0044550">
    <property type="term" value="P:secondary metabolite biosynthetic process"/>
    <property type="evidence" value="ECO:0007669"/>
    <property type="project" value="TreeGrafter"/>
</dbReference>
<accession>A0A845QV78</accession>
<organism evidence="5 6">
    <name type="scientific">Senegalia massiliensis</name>
    <dbReference type="NCBI Taxonomy" id="1720316"/>
    <lineage>
        <taxon>Bacteria</taxon>
        <taxon>Bacillati</taxon>
        <taxon>Bacillota</taxon>
        <taxon>Clostridia</taxon>
        <taxon>Eubacteriales</taxon>
        <taxon>Clostridiaceae</taxon>
        <taxon>Senegalia</taxon>
    </lineage>
</organism>
<feature type="domain" description="Beta-ketoacyl-[acyl-carrier-protein] synthase III N-terminal" evidence="4">
    <location>
        <begin position="114"/>
        <end position="194"/>
    </location>
</feature>
<reference evidence="5 6" key="1">
    <citation type="submission" date="2018-08" db="EMBL/GenBank/DDBJ databases">
        <title>Murine metabolic-syndrome-specific gut microbial biobank.</title>
        <authorList>
            <person name="Liu C."/>
        </authorList>
    </citation>
    <scope>NUCLEOTIDE SEQUENCE [LARGE SCALE GENOMIC DNA]</scope>
    <source>
        <strain evidence="5 6">583</strain>
    </source>
</reference>
<keyword evidence="2" id="KW-0012">Acyltransferase</keyword>
<dbReference type="PANTHER" id="PTHR34069:SF2">
    <property type="entry name" value="BETA-KETOACYL-[ACYL-CARRIER-PROTEIN] SYNTHASE III"/>
    <property type="match status" value="1"/>
</dbReference>
<dbReference type="AlphaFoldDB" id="A0A845QV78"/>
<dbReference type="EMBL" id="QXXA01000006">
    <property type="protein sequence ID" value="NBI06425.1"/>
    <property type="molecule type" value="Genomic_DNA"/>
</dbReference>
<dbReference type="Gene3D" id="3.40.47.10">
    <property type="match status" value="1"/>
</dbReference>
<name>A0A845QV78_9CLOT</name>
<dbReference type="CDD" id="cd00830">
    <property type="entry name" value="KAS_III"/>
    <property type="match status" value="1"/>
</dbReference>
<dbReference type="SUPFAM" id="SSF53901">
    <property type="entry name" value="Thiolase-like"/>
    <property type="match status" value="2"/>
</dbReference>
<dbReference type="InterPro" id="IPR013747">
    <property type="entry name" value="ACP_syn_III_C"/>
</dbReference>
<dbReference type="Proteomes" id="UP000467132">
    <property type="component" value="Unassembled WGS sequence"/>
</dbReference>
<evidence type="ECO:0000259" key="4">
    <source>
        <dbReference type="Pfam" id="PF08545"/>
    </source>
</evidence>
<evidence type="ECO:0000313" key="5">
    <source>
        <dbReference type="EMBL" id="NBI06425.1"/>
    </source>
</evidence>
<protein>
    <submittedName>
        <fullName evidence="5">Ketoacyl-ACP synthase III</fullName>
    </submittedName>
</protein>
<evidence type="ECO:0000256" key="2">
    <source>
        <dbReference type="ARBA" id="ARBA00023315"/>
    </source>
</evidence>
<dbReference type="PANTHER" id="PTHR34069">
    <property type="entry name" value="3-OXOACYL-[ACYL-CARRIER-PROTEIN] SYNTHASE 3"/>
    <property type="match status" value="1"/>
</dbReference>
<dbReference type="GO" id="GO:0006633">
    <property type="term" value="P:fatty acid biosynthetic process"/>
    <property type="evidence" value="ECO:0007669"/>
    <property type="project" value="InterPro"/>
</dbReference>
<dbReference type="Pfam" id="PF08541">
    <property type="entry name" value="ACP_syn_III_C"/>
    <property type="match status" value="1"/>
</dbReference>
<evidence type="ECO:0000313" key="6">
    <source>
        <dbReference type="Proteomes" id="UP000467132"/>
    </source>
</evidence>
<comment type="caution">
    <text evidence="5">The sequence shown here is derived from an EMBL/GenBank/DDBJ whole genome shotgun (WGS) entry which is preliminary data.</text>
</comment>
<sequence length="334" mass="37971">MYQNVLIKGVGSYNPTKEVKNKEVINHFKKYELDDHVTNLMKKLGRDIRKQADNNETMIGMGVKSAKKALKNANLSPEDIDIIISATDTPQYLMPSCALMMRNELKATNATSVFDLNNNCVGMISAIDVATRYLKTDKKFKRALIIGSLHVSPFAREDDMITYSIVGDGAAAIILESIEEDKQRGFLATRMFTDDNYNDTIRFPECGLENIVDTNLTSYDRKMQWKPFDFSFLSDEWSELVVNLLKENEYTPENVSHYFMSQFSKDDIKVTLEKLGNTLEKATFIADKYGYTGSASPIMALNERLEKENFIEDDLIVFCSVAAGYTMQALSYKW</sequence>
<evidence type="ECO:0000256" key="1">
    <source>
        <dbReference type="ARBA" id="ARBA00022679"/>
    </source>
</evidence>
<dbReference type="Pfam" id="PF08545">
    <property type="entry name" value="ACP_syn_III"/>
    <property type="match status" value="1"/>
</dbReference>